<dbReference type="GO" id="GO:0003676">
    <property type="term" value="F:nucleic acid binding"/>
    <property type="evidence" value="ECO:0007669"/>
    <property type="project" value="InterPro"/>
</dbReference>
<comment type="caution">
    <text evidence="1">The sequence shown here is derived from an EMBL/GenBank/DDBJ whole genome shotgun (WGS) entry which is preliminary data.</text>
</comment>
<dbReference type="Proteomes" id="UP000325255">
    <property type="component" value="Unassembled WGS sequence"/>
</dbReference>
<sequence length="196" mass="21670">MILFIDIEASSLNADSHPIELGWCGVDGRGESHLIKPPRAWKDWSVASEYVHGLSRRQLRTEGRPPQDVARRAVEVLGQPEVTVYSDAPPFDGRWLDVLLVRCGYPPGCVAIRDVHHAYVIACLPLLAALPPDDAADRAAAEAEIRAVAARLIAEAEEAESRRPRIRHRALADAEGLAWTWREIRRLALAHAGRDA</sequence>
<keyword evidence="2" id="KW-1185">Reference proteome</keyword>
<reference evidence="1 2" key="1">
    <citation type="submission" date="2019-09" db="EMBL/GenBank/DDBJ databases">
        <title>Genome sequence of Rhodovastum atsumiense, a diverse member of the Acetobacteraceae family of non-sulfur purple photosynthetic bacteria.</title>
        <authorList>
            <person name="Meyer T."/>
            <person name="Kyndt J."/>
        </authorList>
    </citation>
    <scope>NUCLEOTIDE SEQUENCE [LARGE SCALE GENOMIC DNA]</scope>
    <source>
        <strain evidence="1 2">DSM 21279</strain>
    </source>
</reference>
<name>A0A5M6ILL6_9PROT</name>
<accession>A0A5M6ILL6</accession>
<dbReference type="InterPro" id="IPR012337">
    <property type="entry name" value="RNaseH-like_sf"/>
</dbReference>
<dbReference type="EMBL" id="VWPK01000057">
    <property type="protein sequence ID" value="KAA5609171.1"/>
    <property type="molecule type" value="Genomic_DNA"/>
</dbReference>
<dbReference type="AlphaFoldDB" id="A0A5M6ILL6"/>
<gene>
    <name evidence="1" type="ORF">F1189_25400</name>
</gene>
<dbReference type="Gene3D" id="3.30.420.10">
    <property type="entry name" value="Ribonuclease H-like superfamily/Ribonuclease H"/>
    <property type="match status" value="1"/>
</dbReference>
<protein>
    <submittedName>
        <fullName evidence="1">Uncharacterized protein</fullName>
    </submittedName>
</protein>
<dbReference type="OrthoDB" id="5705783at2"/>
<organism evidence="1 2">
    <name type="scientific">Rhodovastum atsumiense</name>
    <dbReference type="NCBI Taxonomy" id="504468"/>
    <lineage>
        <taxon>Bacteria</taxon>
        <taxon>Pseudomonadati</taxon>
        <taxon>Pseudomonadota</taxon>
        <taxon>Alphaproteobacteria</taxon>
        <taxon>Acetobacterales</taxon>
        <taxon>Acetobacteraceae</taxon>
        <taxon>Rhodovastum</taxon>
    </lineage>
</organism>
<dbReference type="InterPro" id="IPR036397">
    <property type="entry name" value="RNaseH_sf"/>
</dbReference>
<evidence type="ECO:0000313" key="2">
    <source>
        <dbReference type="Proteomes" id="UP000325255"/>
    </source>
</evidence>
<evidence type="ECO:0000313" key="1">
    <source>
        <dbReference type="EMBL" id="KAA5609171.1"/>
    </source>
</evidence>
<dbReference type="SUPFAM" id="SSF53098">
    <property type="entry name" value="Ribonuclease H-like"/>
    <property type="match status" value="1"/>
</dbReference>
<dbReference type="RefSeq" id="WP_150044141.1">
    <property type="nucleotide sequence ID" value="NZ_OW485601.1"/>
</dbReference>
<proteinExistence type="predicted"/>